<reference evidence="4" key="2">
    <citation type="submission" date="2021-08" db="EMBL/GenBank/DDBJ databases">
        <authorList>
            <person name="Tani A."/>
            <person name="Ola A."/>
            <person name="Ogura Y."/>
            <person name="Katsura K."/>
            <person name="Hayashi T."/>
        </authorList>
    </citation>
    <scope>NUCLEOTIDE SEQUENCE</scope>
    <source>
        <strain evidence="4">DSM 19015</strain>
    </source>
</reference>
<evidence type="ECO:0000313" key="5">
    <source>
        <dbReference type="Proteomes" id="UP001055125"/>
    </source>
</evidence>
<dbReference type="Proteomes" id="UP001055125">
    <property type="component" value="Unassembled WGS sequence"/>
</dbReference>
<evidence type="ECO:0000256" key="1">
    <source>
        <dbReference type="ARBA" id="ARBA00008857"/>
    </source>
</evidence>
<keyword evidence="5" id="KW-1185">Reference proteome</keyword>
<dbReference type="EMBL" id="BPQP01000020">
    <property type="protein sequence ID" value="GJD94269.1"/>
    <property type="molecule type" value="Genomic_DNA"/>
</dbReference>
<evidence type="ECO:0000256" key="2">
    <source>
        <dbReference type="ARBA" id="ARBA00022908"/>
    </source>
</evidence>
<evidence type="ECO:0000313" key="4">
    <source>
        <dbReference type="EMBL" id="GJD94269.1"/>
    </source>
</evidence>
<sequence length="153" mass="16890">MAKLTKRVVEAAEPQGKDYFLWCDELPGFGLRVFASGRRSYLVQYRNAGRTRRVTIGLHGPVTAEQARKDALSLLGQVARGDDPAEDKATRRKSLTVEQLCDQYLEAADAGLVLGRGRKPKSSHLSLPGTDTKECFRSMAPQAMPPTKVQCRT</sequence>
<comment type="similarity">
    <text evidence="1">Belongs to the 'phage' integrase family.</text>
</comment>
<dbReference type="PANTHER" id="PTHR30629">
    <property type="entry name" value="PROPHAGE INTEGRASE"/>
    <property type="match status" value="1"/>
</dbReference>
<keyword evidence="2" id="KW-0229">DNA integration</keyword>
<accession>A0ABQ4RU89</accession>
<name>A0ABQ4RU89_9HYPH</name>
<evidence type="ECO:0000259" key="3">
    <source>
        <dbReference type="Pfam" id="PF13356"/>
    </source>
</evidence>
<dbReference type="PANTHER" id="PTHR30629:SF2">
    <property type="entry name" value="PROPHAGE INTEGRASE INTS-RELATED"/>
    <property type="match status" value="1"/>
</dbReference>
<comment type="caution">
    <text evidence="4">The sequence shown here is derived from an EMBL/GenBank/DDBJ whole genome shotgun (WGS) entry which is preliminary data.</text>
</comment>
<proteinExistence type="inferred from homology"/>
<dbReference type="Gene3D" id="3.30.160.390">
    <property type="entry name" value="Integrase, DNA-binding domain"/>
    <property type="match status" value="1"/>
</dbReference>
<reference evidence="4" key="1">
    <citation type="journal article" date="2021" name="Front. Microbiol.">
        <title>Comprehensive Comparative Genomics and Phenotyping of Methylobacterium Species.</title>
        <authorList>
            <person name="Alessa O."/>
            <person name="Ogura Y."/>
            <person name="Fujitani Y."/>
            <person name="Takami H."/>
            <person name="Hayashi T."/>
            <person name="Sahin N."/>
            <person name="Tani A."/>
        </authorList>
    </citation>
    <scope>NUCLEOTIDE SEQUENCE</scope>
    <source>
        <strain evidence="4">DSM 19015</strain>
    </source>
</reference>
<dbReference type="InterPro" id="IPR025166">
    <property type="entry name" value="Integrase_DNA_bind_dom"/>
</dbReference>
<dbReference type="InterPro" id="IPR038488">
    <property type="entry name" value="Integrase_DNA-bd_sf"/>
</dbReference>
<organism evidence="4 5">
    <name type="scientific">Methylobacterium iners</name>
    <dbReference type="NCBI Taxonomy" id="418707"/>
    <lineage>
        <taxon>Bacteria</taxon>
        <taxon>Pseudomonadati</taxon>
        <taxon>Pseudomonadota</taxon>
        <taxon>Alphaproteobacteria</taxon>
        <taxon>Hyphomicrobiales</taxon>
        <taxon>Methylobacteriaceae</taxon>
        <taxon>Methylobacterium</taxon>
    </lineage>
</organism>
<feature type="domain" description="Integrase DNA-binding" evidence="3">
    <location>
        <begin position="4"/>
        <end position="89"/>
    </location>
</feature>
<protein>
    <recommendedName>
        <fullName evidence="3">Integrase DNA-binding domain-containing protein</fullName>
    </recommendedName>
</protein>
<dbReference type="InterPro" id="IPR050808">
    <property type="entry name" value="Phage_Integrase"/>
</dbReference>
<dbReference type="Pfam" id="PF13356">
    <property type="entry name" value="Arm-DNA-bind_3"/>
    <property type="match status" value="1"/>
</dbReference>
<gene>
    <name evidence="4" type="ORF">OCOJLMKI_1471</name>
</gene>
<dbReference type="RefSeq" id="WP_306421393.1">
    <property type="nucleotide sequence ID" value="NZ_BPQP01000020.1"/>
</dbReference>